<reference evidence="3 4" key="1">
    <citation type="submission" date="2021-02" db="EMBL/GenBank/DDBJ databases">
        <title>FDA dAtabase for Regulatory Grade micrObial Sequences (FDA-ARGOS): Supporting development and validation of Infectious Disease Dx tests.</title>
        <authorList>
            <person name="Sproer C."/>
            <person name="Gronow S."/>
            <person name="Severitt S."/>
            <person name="Schroder I."/>
            <person name="Tallon L."/>
            <person name="Sadzewicz L."/>
            <person name="Zhao X."/>
            <person name="Boylan J."/>
            <person name="Ott S."/>
            <person name="Bowen H."/>
            <person name="Vavikolanu K."/>
            <person name="Mehta A."/>
            <person name="Aluvathingal J."/>
            <person name="Nadendla S."/>
            <person name="Lowell S."/>
            <person name="Myers T."/>
            <person name="Yan Y."/>
            <person name="Sichtig H."/>
        </authorList>
    </citation>
    <scope>NUCLEOTIDE SEQUENCE [LARGE SCALE GENOMIC DNA]</scope>
    <source>
        <strain evidence="2 3">FDAARGOS_1211</strain>
        <strain evidence="1 4">FDAARGOS_1212</strain>
    </source>
</reference>
<dbReference type="Proteomes" id="UP000598054">
    <property type="component" value="Chromosome"/>
</dbReference>
<dbReference type="InterPro" id="IPR045652">
    <property type="entry name" value="DUF6397"/>
</dbReference>
<dbReference type="EMBL" id="CP070249">
    <property type="protein sequence ID" value="QRV45108.1"/>
    <property type="molecule type" value="Genomic_DNA"/>
</dbReference>
<evidence type="ECO:0000313" key="3">
    <source>
        <dbReference type="Proteomes" id="UP000598054"/>
    </source>
</evidence>
<evidence type="ECO:0000313" key="1">
    <source>
        <dbReference type="EMBL" id="QRV32698.1"/>
    </source>
</evidence>
<organism evidence="1 4">
    <name type="scientific">Streptomyces californicus</name>
    <dbReference type="NCBI Taxonomy" id="67351"/>
    <lineage>
        <taxon>Bacteria</taxon>
        <taxon>Bacillati</taxon>
        <taxon>Actinomycetota</taxon>
        <taxon>Actinomycetes</taxon>
        <taxon>Kitasatosporales</taxon>
        <taxon>Streptomycetaceae</taxon>
        <taxon>Streptomyces</taxon>
    </lineage>
</organism>
<sequence length="364" mass="37742">MSGRDEAAATAPTVAAGRAARDLGLRRAEFEIAVHLGLIEVVTARDGGRPRVPEEEIARLRKVPGFPGGMAERVRTVGTAEGAALLGIAPARFTRLARAGCFCPVTFYLNRYRAVVWLYLADELSAFAAREPELLGGRAPVEMRALLESGVDRRPRNWRSQRIDRLVSRSRDPWARAAVQASALDPVQLAEVVDDPYERAYLARVRPEPVFGRPASPAAREAMAELLPADDPDEILWRRVGLTLELDRAREDRPAPAPGGDVAAHATSVRGRAGAARSAGAASGAGGAAAGAAAGVAAGAGRAASASLVLPVPHRATACVEASRVAAAGPPAGAAGPAGCAPGLPRGRGLLARLGWRGRGGCAG</sequence>
<protein>
    <recommendedName>
        <fullName evidence="5">DNA-binding protein</fullName>
    </recommendedName>
</protein>
<gene>
    <name evidence="2" type="ORF">I6J41_33250</name>
    <name evidence="1" type="ORF">I6J42_00770</name>
</gene>
<accession>A0ABD7CR78</accession>
<evidence type="ECO:0008006" key="5">
    <source>
        <dbReference type="Google" id="ProtNLM"/>
    </source>
</evidence>
<dbReference type="EMBL" id="CP070245">
    <property type="protein sequence ID" value="QRV32698.1"/>
    <property type="molecule type" value="Genomic_DNA"/>
</dbReference>
<proteinExistence type="predicted"/>
<evidence type="ECO:0000313" key="2">
    <source>
        <dbReference type="EMBL" id="QRV45108.1"/>
    </source>
</evidence>
<dbReference type="AlphaFoldDB" id="A0ABD7CR78"/>
<dbReference type="Pfam" id="PF19934">
    <property type="entry name" value="DUF6397"/>
    <property type="match status" value="1"/>
</dbReference>
<name>A0ABD7CR78_9ACTN</name>
<dbReference type="Proteomes" id="UP000623926">
    <property type="component" value="Chromosome"/>
</dbReference>
<keyword evidence="3" id="KW-1185">Reference proteome</keyword>
<evidence type="ECO:0000313" key="4">
    <source>
        <dbReference type="Proteomes" id="UP000623926"/>
    </source>
</evidence>